<dbReference type="InterPro" id="IPR029226">
    <property type="entry name" value="Ecp2-like"/>
</dbReference>
<evidence type="ECO:0000313" key="2">
    <source>
        <dbReference type="EMBL" id="KAL0472497.1"/>
    </source>
</evidence>
<dbReference type="EMBL" id="JAVLET010000003">
    <property type="protein sequence ID" value="KAL0472497.1"/>
    <property type="molecule type" value="Genomic_DNA"/>
</dbReference>
<organism evidence="2 3">
    <name type="scientific">Neurospora intermedia</name>
    <dbReference type="NCBI Taxonomy" id="5142"/>
    <lineage>
        <taxon>Eukaryota</taxon>
        <taxon>Fungi</taxon>
        <taxon>Dikarya</taxon>
        <taxon>Ascomycota</taxon>
        <taxon>Pezizomycotina</taxon>
        <taxon>Sordariomycetes</taxon>
        <taxon>Sordariomycetidae</taxon>
        <taxon>Sordariales</taxon>
        <taxon>Sordariaceae</taxon>
        <taxon>Neurospora</taxon>
    </lineage>
</organism>
<dbReference type="Proteomes" id="UP001451303">
    <property type="component" value="Unassembled WGS sequence"/>
</dbReference>
<evidence type="ECO:0000313" key="3">
    <source>
        <dbReference type="Proteomes" id="UP001451303"/>
    </source>
</evidence>
<sequence length="211" mass="22497">MRTPVDLTATALKSGAVISKDAVTTAEAATVTAVETESYIDGTITNADSTSYTVLVYFVLKRSIGHYGTCPDPNKSRRLGYSYRTLDMCDDTSLIDKTSGASSTVGNCAEVHDCYRRDNDYFSASVIEAGCDPWCRLVITRSCVFGIEAKNGQGTEVGNSDIADLVNPPPINTYQLSSKIGAEGITTCASRGGQDPVGYFLPPKCAFSVRA</sequence>
<reference evidence="2 3" key="1">
    <citation type="submission" date="2023-09" db="EMBL/GenBank/DDBJ databases">
        <title>Multi-omics analysis of a traditional fermented food reveals byproduct-associated fungal strains for waste-to-food upcycling.</title>
        <authorList>
            <consortium name="Lawrence Berkeley National Laboratory"/>
            <person name="Rekdal V.M."/>
            <person name="Villalobos-Escobedo J.M."/>
            <person name="Rodriguez-Valeron N."/>
            <person name="Garcia M.O."/>
            <person name="Vasquez D.P."/>
            <person name="Damayanti I."/>
            <person name="Sorensen P.M."/>
            <person name="Baidoo E.E."/>
            <person name="De Carvalho A.C."/>
            <person name="Riley R."/>
            <person name="Lipzen A."/>
            <person name="He G."/>
            <person name="Yan M."/>
            <person name="Haridas S."/>
            <person name="Daum C."/>
            <person name="Yoshinaga Y."/>
            <person name="Ng V."/>
            <person name="Grigoriev I.V."/>
            <person name="Munk R."/>
            <person name="Nuraida L."/>
            <person name="Wijaya C.H."/>
            <person name="Morales P.-C."/>
            <person name="Keasling J.D."/>
        </authorList>
    </citation>
    <scope>NUCLEOTIDE SEQUENCE [LARGE SCALE GENOMIC DNA]</scope>
    <source>
        <strain evidence="2 3">FGSC 2613</strain>
    </source>
</reference>
<feature type="domain" description="Ecp2 effector protein-like" evidence="1">
    <location>
        <begin position="88"/>
        <end position="188"/>
    </location>
</feature>
<name>A0ABR3DJF6_NEUIN</name>
<dbReference type="Pfam" id="PF14856">
    <property type="entry name" value="Hce2"/>
    <property type="match status" value="1"/>
</dbReference>
<comment type="caution">
    <text evidence="2">The sequence shown here is derived from an EMBL/GenBank/DDBJ whole genome shotgun (WGS) entry which is preliminary data.</text>
</comment>
<keyword evidence="3" id="KW-1185">Reference proteome</keyword>
<protein>
    <recommendedName>
        <fullName evidence="1">Ecp2 effector protein-like domain-containing protein</fullName>
    </recommendedName>
</protein>
<evidence type="ECO:0000259" key="1">
    <source>
        <dbReference type="Pfam" id="PF14856"/>
    </source>
</evidence>
<proteinExistence type="predicted"/>
<accession>A0ABR3DJF6</accession>
<gene>
    <name evidence="2" type="ORF">QR685DRAFT_237671</name>
</gene>